<evidence type="ECO:0000256" key="2">
    <source>
        <dbReference type="ARBA" id="ARBA00022737"/>
    </source>
</evidence>
<dbReference type="InterPro" id="IPR017560">
    <property type="entry name" value="Cyt_c_biogenesis_CcmI"/>
</dbReference>
<dbReference type="Pfam" id="PF23914">
    <property type="entry name" value="TPR_CcmH_CycH"/>
    <property type="match status" value="1"/>
</dbReference>
<dbReference type="GO" id="GO:0005886">
    <property type="term" value="C:plasma membrane"/>
    <property type="evidence" value="ECO:0007669"/>
    <property type="project" value="TreeGrafter"/>
</dbReference>
<evidence type="ECO:0000259" key="6">
    <source>
        <dbReference type="Pfam" id="PF23914"/>
    </source>
</evidence>
<keyword evidence="8" id="KW-1185">Reference proteome</keyword>
<feature type="repeat" description="TPR" evidence="5">
    <location>
        <begin position="159"/>
        <end position="192"/>
    </location>
</feature>
<dbReference type="AlphaFoldDB" id="A0A5A7N3A5"/>
<dbReference type="PANTHER" id="PTHR47870:SF1">
    <property type="entry name" value="CYTOCHROME C-TYPE BIOGENESIS PROTEIN CCMH"/>
    <property type="match status" value="1"/>
</dbReference>
<feature type="domain" description="Cytochrome c-type biogenesis protein H TPR" evidence="6">
    <location>
        <begin position="140"/>
        <end position="265"/>
    </location>
</feature>
<dbReference type="InterPro" id="IPR056413">
    <property type="entry name" value="TPR_CcmH_CycH"/>
</dbReference>
<comment type="subcellular location">
    <subcellularLocation>
        <location evidence="1">Cell envelope</location>
    </subcellularLocation>
</comment>
<dbReference type="PROSITE" id="PS50005">
    <property type="entry name" value="TPR"/>
    <property type="match status" value="1"/>
</dbReference>
<dbReference type="InterPro" id="IPR019734">
    <property type="entry name" value="TPR_rpt"/>
</dbReference>
<dbReference type="InterPro" id="IPR051263">
    <property type="entry name" value="C-type_cytochrome_biogenesis"/>
</dbReference>
<accession>A0A5A7N3A5</accession>
<dbReference type="Gene3D" id="1.25.40.10">
    <property type="entry name" value="Tetratricopeptide repeat domain"/>
    <property type="match status" value="2"/>
</dbReference>
<evidence type="ECO:0000256" key="4">
    <source>
        <dbReference type="ARBA" id="ARBA00022803"/>
    </source>
</evidence>
<sequence>MIFAIMGLVAFAFPLWAAIRKPTTASRRDADLQLYQKQRAEIDEDRQRGLIDAEEARAARIEIDRRILRLDEAEMEAPAADPAADQGKAGLILVISLVVLVGAYPLYLELGSPQSASLAGADAPKDEAIGTKASGKDSPDIDALLDELEQRLAQTPQRLDGWVILGRTAYNAGQYPRAARAYQKASNLAPDDPDMAARLGEALVAIAEGRVTPAADLAFARALMLQPAHPTALYYVGLGLLQNDRPEDALSRWTSLFANTPPDAPWRKDLAARIDRLENAIAQQKALAGRVSGAAPGMPVLSEETLSSAAGMSADEQTAMIDQMVARLAARLNENPDDFEGWLRLANAYMVRGDEESARMALDRARAIAPADRLEEIDRHLKTLTPQ</sequence>
<protein>
    <submittedName>
        <fullName evidence="7">Cytochrome c-type biogenesis protein CycH</fullName>
    </submittedName>
</protein>
<dbReference type="InterPro" id="IPR011990">
    <property type="entry name" value="TPR-like_helical_dom_sf"/>
</dbReference>
<dbReference type="GO" id="GO:0030313">
    <property type="term" value="C:cell envelope"/>
    <property type="evidence" value="ECO:0007669"/>
    <property type="project" value="UniProtKB-SubCell"/>
</dbReference>
<keyword evidence="2" id="KW-0677">Repeat</keyword>
<name>A0A5A7N3A5_9PROT</name>
<keyword evidence="3" id="KW-0201">Cytochrome c-type biogenesis</keyword>
<proteinExistence type="predicted"/>
<dbReference type="EMBL" id="BKCN01000001">
    <property type="protein sequence ID" value="GER02753.1"/>
    <property type="molecule type" value="Genomic_DNA"/>
</dbReference>
<evidence type="ECO:0000256" key="3">
    <source>
        <dbReference type="ARBA" id="ARBA00022748"/>
    </source>
</evidence>
<evidence type="ECO:0000256" key="1">
    <source>
        <dbReference type="ARBA" id="ARBA00004196"/>
    </source>
</evidence>
<evidence type="ECO:0000313" key="8">
    <source>
        <dbReference type="Proteomes" id="UP000324996"/>
    </source>
</evidence>
<organism evidence="7 8">
    <name type="scientific">Iodidimonas nitroreducens</name>
    <dbReference type="NCBI Taxonomy" id="1236968"/>
    <lineage>
        <taxon>Bacteria</taxon>
        <taxon>Pseudomonadati</taxon>
        <taxon>Pseudomonadota</taxon>
        <taxon>Alphaproteobacteria</taxon>
        <taxon>Iodidimonadales</taxon>
        <taxon>Iodidimonadaceae</taxon>
        <taxon>Iodidimonas</taxon>
    </lineage>
</organism>
<evidence type="ECO:0000313" key="7">
    <source>
        <dbReference type="EMBL" id="GER02753.1"/>
    </source>
</evidence>
<evidence type="ECO:0000256" key="5">
    <source>
        <dbReference type="PROSITE-ProRule" id="PRU00339"/>
    </source>
</evidence>
<dbReference type="SMART" id="SM00028">
    <property type="entry name" value="TPR"/>
    <property type="match status" value="2"/>
</dbReference>
<dbReference type="GO" id="GO:0017004">
    <property type="term" value="P:cytochrome complex assembly"/>
    <property type="evidence" value="ECO:0007669"/>
    <property type="project" value="UniProtKB-KW"/>
</dbReference>
<reference evidence="7 8" key="1">
    <citation type="submission" date="2019-09" db="EMBL/GenBank/DDBJ databases">
        <title>NBRP : Genome information of microbial organism related human and environment.</title>
        <authorList>
            <person name="Hattori M."/>
            <person name="Oshima K."/>
            <person name="Inaba H."/>
            <person name="Suda W."/>
            <person name="Sakamoto M."/>
            <person name="Iino T."/>
            <person name="Kitahara M."/>
            <person name="Oshida Y."/>
            <person name="Iida T."/>
            <person name="Kudo T."/>
            <person name="Itoh T."/>
            <person name="Ohkuma M."/>
        </authorList>
    </citation>
    <scope>NUCLEOTIDE SEQUENCE [LARGE SCALE GENOMIC DNA]</scope>
    <source>
        <strain evidence="7 8">Q-1</strain>
    </source>
</reference>
<dbReference type="NCBIfam" id="TIGR03142">
    <property type="entry name" value="cytochro_ccmI"/>
    <property type="match status" value="1"/>
</dbReference>
<dbReference type="Proteomes" id="UP000324996">
    <property type="component" value="Unassembled WGS sequence"/>
</dbReference>
<dbReference type="PANTHER" id="PTHR47870">
    <property type="entry name" value="CYTOCHROME C-TYPE BIOGENESIS PROTEIN CCMH"/>
    <property type="match status" value="1"/>
</dbReference>
<gene>
    <name evidence="7" type="primary">cycH</name>
    <name evidence="7" type="ORF">JCM17846_04350</name>
</gene>
<comment type="caution">
    <text evidence="7">The sequence shown here is derived from an EMBL/GenBank/DDBJ whole genome shotgun (WGS) entry which is preliminary data.</text>
</comment>
<dbReference type="SUPFAM" id="SSF48452">
    <property type="entry name" value="TPR-like"/>
    <property type="match status" value="1"/>
</dbReference>
<keyword evidence="4 5" id="KW-0802">TPR repeat</keyword>